<keyword evidence="10" id="KW-1185">Reference proteome</keyword>
<evidence type="ECO:0000256" key="5">
    <source>
        <dbReference type="ARBA" id="ARBA00038359"/>
    </source>
</evidence>
<dbReference type="OrthoDB" id="3648173at2759"/>
<name>A0A4Q4TTX1_9PEZI</name>
<dbReference type="PANTHER" id="PTHR33048">
    <property type="entry name" value="PTH11-LIKE INTEGRAL MEMBRANE PROTEIN (AFU_ORTHOLOGUE AFUA_5G11245)"/>
    <property type="match status" value="1"/>
</dbReference>
<keyword evidence="4 7" id="KW-0472">Membrane</keyword>
<comment type="similarity">
    <text evidence="5">Belongs to the SAT4 family.</text>
</comment>
<evidence type="ECO:0000256" key="3">
    <source>
        <dbReference type="ARBA" id="ARBA00022989"/>
    </source>
</evidence>
<dbReference type="STRING" id="155417.A0A4Q4TTX1"/>
<keyword evidence="2 7" id="KW-0812">Transmembrane</keyword>
<evidence type="ECO:0000256" key="2">
    <source>
        <dbReference type="ARBA" id="ARBA00022692"/>
    </source>
</evidence>
<feature type="transmembrane region" description="Helical" evidence="7">
    <location>
        <begin position="237"/>
        <end position="258"/>
    </location>
</feature>
<dbReference type="InterPro" id="IPR049326">
    <property type="entry name" value="Rhodopsin_dom_fungi"/>
</dbReference>
<sequence length="425" mass="45564">MVAPGGPPTFYAIFEVNAVVALAAVPTRKSGMGDELWHIGGLPVVERNHSMVATLFFFTTLAFVMVCLRLFTRIVLVRNVGADDCLMVAAMVGSIIYLTAVFQQIRFGLGDAVIPEALEGFLTSLYATVVAYNFTQLAVKFSILTQYKRIFETETATRLFGGLLIYLGCYAAFCLGSSVLTCVPVAKYWDDAIPGGCVNRSNLHYGIAGVNIVNDFVLLCIPYPFLRRLNISRRVKYILVGVFACGAVACIIAIIRLRSLFVNNSAPIDQQPIQGVDIALWSGLEINIAIACASVPQLKAMFVRIIPKLSYYSGSRTPYGTGASGGGGYYGAGGSRGTQPHHRSGAGGKNATGMATDHDDDGEDPYERNKNQGGILVERAFEMQSMPAREDGSEENLVASSWNVGCYSSNGGGRTPPTGGRSTPA</sequence>
<feature type="transmembrane region" description="Helical" evidence="7">
    <location>
        <begin position="84"/>
        <end position="105"/>
    </location>
</feature>
<reference evidence="9 10" key="1">
    <citation type="submission" date="2018-06" db="EMBL/GenBank/DDBJ databases">
        <title>Complete Genomes of Monosporascus.</title>
        <authorList>
            <person name="Robinson A.J."/>
            <person name="Natvig D.O."/>
        </authorList>
    </citation>
    <scope>NUCLEOTIDE SEQUENCE [LARGE SCALE GENOMIC DNA]</scope>
    <source>
        <strain evidence="9 10">CBS 110550</strain>
    </source>
</reference>
<feature type="region of interest" description="Disordered" evidence="6">
    <location>
        <begin position="406"/>
        <end position="425"/>
    </location>
</feature>
<feature type="transmembrane region" description="Helical" evidence="7">
    <location>
        <begin position="125"/>
        <end position="143"/>
    </location>
</feature>
<evidence type="ECO:0000313" key="10">
    <source>
        <dbReference type="Proteomes" id="UP000293360"/>
    </source>
</evidence>
<comment type="subcellular location">
    <subcellularLocation>
        <location evidence="1">Membrane</location>
        <topology evidence="1">Multi-pass membrane protein</topology>
    </subcellularLocation>
</comment>
<dbReference type="PANTHER" id="PTHR33048:SF123">
    <property type="entry name" value="INTEGRAL MEMBRANE PROTEIN"/>
    <property type="match status" value="1"/>
</dbReference>
<evidence type="ECO:0000256" key="4">
    <source>
        <dbReference type="ARBA" id="ARBA00023136"/>
    </source>
</evidence>
<evidence type="ECO:0000313" key="9">
    <source>
        <dbReference type="EMBL" id="RYP10901.1"/>
    </source>
</evidence>
<feature type="compositionally biased region" description="Low complexity" evidence="6">
    <location>
        <begin position="415"/>
        <end position="425"/>
    </location>
</feature>
<dbReference type="Proteomes" id="UP000293360">
    <property type="component" value="Unassembled WGS sequence"/>
</dbReference>
<dbReference type="Pfam" id="PF20684">
    <property type="entry name" value="Fung_rhodopsin"/>
    <property type="match status" value="1"/>
</dbReference>
<evidence type="ECO:0000256" key="7">
    <source>
        <dbReference type="SAM" id="Phobius"/>
    </source>
</evidence>
<feature type="transmembrane region" description="Helical" evidence="7">
    <location>
        <begin position="51"/>
        <end position="72"/>
    </location>
</feature>
<dbReference type="GO" id="GO:0016020">
    <property type="term" value="C:membrane"/>
    <property type="evidence" value="ECO:0007669"/>
    <property type="project" value="UniProtKB-SubCell"/>
</dbReference>
<dbReference type="AlphaFoldDB" id="A0A4Q4TTX1"/>
<feature type="domain" description="Rhodopsin" evidence="8">
    <location>
        <begin position="68"/>
        <end position="303"/>
    </location>
</feature>
<accession>A0A4Q4TTX1</accession>
<protein>
    <recommendedName>
        <fullName evidence="8">Rhodopsin domain-containing protein</fullName>
    </recommendedName>
</protein>
<evidence type="ECO:0000256" key="6">
    <source>
        <dbReference type="SAM" id="MobiDB-lite"/>
    </source>
</evidence>
<keyword evidence="3 7" id="KW-1133">Transmembrane helix</keyword>
<dbReference type="EMBL" id="QJNU01000010">
    <property type="protein sequence ID" value="RYP10901.1"/>
    <property type="molecule type" value="Genomic_DNA"/>
</dbReference>
<comment type="caution">
    <text evidence="9">The sequence shown here is derived from an EMBL/GenBank/DDBJ whole genome shotgun (WGS) entry which is preliminary data.</text>
</comment>
<evidence type="ECO:0000256" key="1">
    <source>
        <dbReference type="ARBA" id="ARBA00004141"/>
    </source>
</evidence>
<feature type="transmembrane region" description="Helical" evidence="7">
    <location>
        <begin position="206"/>
        <end position="225"/>
    </location>
</feature>
<organism evidence="9 10">
    <name type="scientific">Monosporascus ibericus</name>
    <dbReference type="NCBI Taxonomy" id="155417"/>
    <lineage>
        <taxon>Eukaryota</taxon>
        <taxon>Fungi</taxon>
        <taxon>Dikarya</taxon>
        <taxon>Ascomycota</taxon>
        <taxon>Pezizomycotina</taxon>
        <taxon>Sordariomycetes</taxon>
        <taxon>Xylariomycetidae</taxon>
        <taxon>Xylariales</taxon>
        <taxon>Xylariales incertae sedis</taxon>
        <taxon>Monosporascus</taxon>
    </lineage>
</organism>
<gene>
    <name evidence="9" type="ORF">DL764_000337</name>
</gene>
<dbReference type="InterPro" id="IPR052337">
    <property type="entry name" value="SAT4-like"/>
</dbReference>
<proteinExistence type="inferred from homology"/>
<feature type="region of interest" description="Disordered" evidence="6">
    <location>
        <begin position="331"/>
        <end position="370"/>
    </location>
</feature>
<feature type="transmembrane region" description="Helical" evidence="7">
    <location>
        <begin position="163"/>
        <end position="186"/>
    </location>
</feature>
<evidence type="ECO:0000259" key="8">
    <source>
        <dbReference type="Pfam" id="PF20684"/>
    </source>
</evidence>